<feature type="compositionally biased region" description="Low complexity" evidence="1">
    <location>
        <begin position="1533"/>
        <end position="1557"/>
    </location>
</feature>
<feature type="region of interest" description="Disordered" evidence="1">
    <location>
        <begin position="401"/>
        <end position="423"/>
    </location>
</feature>
<reference evidence="3" key="1">
    <citation type="journal article" date="2014" name="Proc. Natl. Acad. Sci. U.S.A.">
        <title>Extensive sampling of basidiomycete genomes demonstrates inadequacy of the white-rot/brown-rot paradigm for wood decay fungi.</title>
        <authorList>
            <person name="Riley R."/>
            <person name="Salamov A.A."/>
            <person name="Brown D.W."/>
            <person name="Nagy L.G."/>
            <person name="Floudas D."/>
            <person name="Held B.W."/>
            <person name="Levasseur A."/>
            <person name="Lombard V."/>
            <person name="Morin E."/>
            <person name="Otillar R."/>
            <person name="Lindquist E.A."/>
            <person name="Sun H."/>
            <person name="LaButti K.M."/>
            <person name="Schmutz J."/>
            <person name="Jabbour D."/>
            <person name="Luo H."/>
            <person name="Baker S.E."/>
            <person name="Pisabarro A.G."/>
            <person name="Walton J.D."/>
            <person name="Blanchette R.A."/>
            <person name="Henrissat B."/>
            <person name="Martin F."/>
            <person name="Cullen D."/>
            <person name="Hibbett D.S."/>
            <person name="Grigoriev I.V."/>
        </authorList>
    </citation>
    <scope>NUCLEOTIDE SEQUENCE [LARGE SCALE GENOMIC DNA]</scope>
    <source>
        <strain evidence="3">CBS 339.88</strain>
    </source>
</reference>
<gene>
    <name evidence="2" type="ORF">GALMADRAFT_256596</name>
</gene>
<feature type="compositionally biased region" description="Basic residues" evidence="1">
    <location>
        <begin position="453"/>
        <end position="472"/>
    </location>
</feature>
<feature type="region of interest" description="Disordered" evidence="1">
    <location>
        <begin position="1737"/>
        <end position="1806"/>
    </location>
</feature>
<feature type="compositionally biased region" description="Low complexity" evidence="1">
    <location>
        <begin position="110"/>
        <end position="124"/>
    </location>
</feature>
<feature type="region of interest" description="Disordered" evidence="1">
    <location>
        <begin position="1527"/>
        <end position="1558"/>
    </location>
</feature>
<feature type="compositionally biased region" description="Basic and acidic residues" evidence="1">
    <location>
        <begin position="44"/>
        <end position="65"/>
    </location>
</feature>
<sequence length="1806" mass="188999">MPPSESSSSFSIAEFADLVSAALDHSHNGSGEFQIHEEFGEVLLAHDKDMDKDKDKTPNESHGLDDDLSPQPPSPSPRRTLLQSLAQSSSLVFGSTPTPVRIRASKQIDTNNTNNNKNSRSNSRAYRRFQHQTPLTTTKTNPTQNWDSNTKTTSRNMLLLTPPSGAPDPSVATSTAIVAATMSTVDLGGNCLALGGGSGSKSRGRSRSRSRGRGRNGEVNATTNRDAQLDPSSSCWMDAPQGKKTGRGKLPHISISVPGSSSASASPASTGSTQTPTPTTPTASQGLFAKIKRQLSKNNVRLPFPSPPSNPTGASSAPPTTLTFKFPEMGARDEYETSNTTRPVSYSHPMHTQGQTQTQTQTVSFAPTPEPSPTTPIFALYHAQAFGQHDSVSSLASVSSVASNNRSGDGNGNGNAPGSVFGGGPVSLRKGGLASALSLSTSATDASMSTSRGGKKQKKRRGRNERKRRARGRSGSASGSGSESSGFEVDVGPFEAVGGLGNGTFGAAAGATVAAALRKEQAEERGDEDVSSPSMYSCESASLSTATSFIDIEADPDMDAESYIGSSESFFVGLTRDERTSHPSPARLNGTKQSLEAEAEAGVDEDDSSTTHSYVPYLPLILQHERLQQRLQVSLPLSAVRAVGQKAAESRVSLVPLPSEAGQAQADERERTLSRPQSDNGSATRNSKKPKRTHVPPPLTHPAPLTRAPSPPPSPSPSPVPGSGSGSVSRARASRISTASASTASSWESKSPITPRTPFFTASEASLSGNGSVVVSFHGHENGSRSSGESLAVGVGVDGDGSVDVHGMREKVGGVVDKIDRTESPVFLTPHPFAQVYTPTRSQSPVPGQNKSRSRQNLAAAGGPVSPPPSGPLPPPPPKTASPAKSSVRRQTQTYAHGPLLAHLQTLSPQASREWPPHRHPSPFGIMSTFDSTDSVTSSRSEQESEGGVARRGSEEFYMSSSAASELEEGAEEGRNRDADSELSDLELELEFHSAASASFSGSGSGSERASEDSLPSLPHPHPHLNHLQLFKLRQTHRPTASTASADSCITSTTAAAEAAAILAANTRANAGINAAVKKIGVGRQQIERARRGSGGSAEGDGAGLEWTLCLGDAPAPAEGGSQPGVCVVGGLGAASRTRTRKPALTMKAKARAISPVVAVDSVGSFLRPQTLTVNTQNLRGRTRSESALGRTGSQGGQFGQKQREKPVREEDWTLSLPLPKPKEWAKRLSGASSASGIGEAVEGRSAEEHHSEPVTSQTGGVVSPSCADVDSDLGMDVQSLGAASSESYTSAVDSGADSGLGMGETRVEEIVLCVPRVVSSGSGMEDAVNSMHRIKSTTRTRKESGMWERQRSRSQIARDPVQVEEVEETTQDDAQVGETQEQQREEGSDEDSEGPFSAKERVKANARENLAKLDELSADLARFNEMLRSGGARLGRGPSTGGSHRQRLHSLQPPPTSPLRHSRSFGVLEVDEPPPKNAVLRMPSVEVFLKDVDADATGLDKEEEEVVTGAVPATVFSAPTAPTRTNRLSGVSMSSSTSLTSTQAQTTTTTKIRAPLPFAPPPSAFGIKPRKLEPAAASVGVSSVLASGIYGQPVGRSASASGGSLRLMPRSPSPASLAASTKLKADSRLSTATITPTSAFSPTTASSSTTQMAPSSLSVAVPASSSSSPVDRARRASTSSVISNTSTGSITPTASPISTTIPLASYFPAPPMLPPLVSAANGDENSSVTATATVKTKPQKRPSTMSSDKTILPDPQQKTRMRMETVTVMTGRKTPVREKETEMETDSMCSGSYYSARSSFSSEVR</sequence>
<proteinExistence type="predicted"/>
<evidence type="ECO:0000313" key="2">
    <source>
        <dbReference type="EMBL" id="KDR68758.1"/>
    </source>
</evidence>
<keyword evidence="3" id="KW-1185">Reference proteome</keyword>
<feature type="compositionally biased region" description="Pro residues" evidence="1">
    <location>
        <begin position="709"/>
        <end position="720"/>
    </location>
</feature>
<dbReference type="OrthoDB" id="3070927at2759"/>
<feature type="compositionally biased region" description="Polar residues" evidence="1">
    <location>
        <begin position="1737"/>
        <end position="1750"/>
    </location>
</feature>
<feature type="region of interest" description="Disordered" evidence="1">
    <location>
        <begin position="1431"/>
        <end position="1462"/>
    </location>
</feature>
<feature type="compositionally biased region" description="Basic and acidic residues" evidence="1">
    <location>
        <begin position="1202"/>
        <end position="1212"/>
    </location>
</feature>
<feature type="region of interest" description="Disordered" evidence="1">
    <location>
        <begin position="997"/>
        <end position="1024"/>
    </location>
</feature>
<feature type="compositionally biased region" description="Polar residues" evidence="1">
    <location>
        <begin position="837"/>
        <end position="857"/>
    </location>
</feature>
<feature type="compositionally biased region" description="Low complexity" evidence="1">
    <location>
        <begin position="1230"/>
        <end position="1241"/>
    </location>
</feature>
<feature type="compositionally biased region" description="Gly residues" evidence="1">
    <location>
        <begin position="409"/>
        <end position="423"/>
    </location>
</feature>
<feature type="compositionally biased region" description="Low complexity" evidence="1">
    <location>
        <begin position="928"/>
        <end position="940"/>
    </location>
</feature>
<organism evidence="2 3">
    <name type="scientific">Galerina marginata (strain CBS 339.88)</name>
    <dbReference type="NCBI Taxonomy" id="685588"/>
    <lineage>
        <taxon>Eukaryota</taxon>
        <taxon>Fungi</taxon>
        <taxon>Dikarya</taxon>
        <taxon>Basidiomycota</taxon>
        <taxon>Agaricomycotina</taxon>
        <taxon>Agaricomycetes</taxon>
        <taxon>Agaricomycetidae</taxon>
        <taxon>Agaricales</taxon>
        <taxon>Agaricineae</taxon>
        <taxon>Strophariaceae</taxon>
        <taxon>Galerina</taxon>
    </lineage>
</organism>
<feature type="region of interest" description="Disordered" evidence="1">
    <location>
        <begin position="1661"/>
        <end position="1691"/>
    </location>
</feature>
<feature type="region of interest" description="Disordered" evidence="1">
    <location>
        <begin position="439"/>
        <end position="487"/>
    </location>
</feature>
<feature type="region of interest" description="Disordered" evidence="1">
    <location>
        <begin position="1175"/>
        <end position="1273"/>
    </location>
</feature>
<feature type="compositionally biased region" description="Low complexity" evidence="1">
    <location>
        <begin position="1788"/>
        <end position="1806"/>
    </location>
</feature>
<feature type="compositionally biased region" description="Acidic residues" evidence="1">
    <location>
        <begin position="597"/>
        <end position="608"/>
    </location>
</feature>
<feature type="region of interest" description="Disordered" evidence="1">
    <location>
        <begin position="831"/>
        <end position="891"/>
    </location>
</feature>
<feature type="region of interest" description="Disordered" evidence="1">
    <location>
        <begin position="1323"/>
        <end position="1400"/>
    </location>
</feature>
<feature type="compositionally biased region" description="Polar residues" evidence="1">
    <location>
        <begin position="219"/>
        <end position="235"/>
    </location>
</feature>
<feature type="region of interest" description="Disordered" evidence="1">
    <location>
        <begin position="654"/>
        <end position="754"/>
    </location>
</feature>
<name>A0A067SPP5_GALM3</name>
<feature type="compositionally biased region" description="Basic and acidic residues" evidence="1">
    <location>
        <begin position="1341"/>
        <end position="1352"/>
    </location>
</feature>
<feature type="compositionally biased region" description="Low complexity" evidence="1">
    <location>
        <begin position="473"/>
        <end position="486"/>
    </location>
</feature>
<feature type="region of interest" description="Disordered" evidence="1">
    <location>
        <begin position="576"/>
        <end position="611"/>
    </location>
</feature>
<feature type="compositionally biased region" description="Acidic residues" evidence="1">
    <location>
        <begin position="1363"/>
        <end position="1372"/>
    </location>
</feature>
<dbReference type="EMBL" id="KL142406">
    <property type="protein sequence ID" value="KDR68758.1"/>
    <property type="molecule type" value="Genomic_DNA"/>
</dbReference>
<evidence type="ECO:0000256" key="1">
    <source>
        <dbReference type="SAM" id="MobiDB-lite"/>
    </source>
</evidence>
<feature type="compositionally biased region" description="Low complexity" evidence="1">
    <location>
        <begin position="1661"/>
        <end position="1671"/>
    </location>
</feature>
<feature type="compositionally biased region" description="Low complexity" evidence="1">
    <location>
        <begin position="1596"/>
        <end position="1621"/>
    </location>
</feature>
<feature type="compositionally biased region" description="Low complexity" evidence="1">
    <location>
        <begin position="77"/>
        <end position="91"/>
    </location>
</feature>
<feature type="compositionally biased region" description="Pro residues" evidence="1">
    <location>
        <begin position="865"/>
        <end position="880"/>
    </location>
</feature>
<accession>A0A067SPP5</accession>
<feature type="region of interest" description="Disordered" evidence="1">
    <location>
        <begin position="44"/>
        <end position="126"/>
    </location>
</feature>
<feature type="compositionally biased region" description="Polar residues" evidence="1">
    <location>
        <begin position="311"/>
        <end position="323"/>
    </location>
</feature>
<feature type="region of interest" description="Disordered" evidence="1">
    <location>
        <begin position="909"/>
        <end position="982"/>
    </location>
</feature>
<dbReference type="Proteomes" id="UP000027222">
    <property type="component" value="Unassembled WGS sequence"/>
</dbReference>
<dbReference type="HOGENOM" id="CLU_237972_0_0_1"/>
<protein>
    <submittedName>
        <fullName evidence="2">Uncharacterized protein</fullName>
    </submittedName>
</protein>
<feature type="region of interest" description="Disordered" evidence="1">
    <location>
        <begin position="1596"/>
        <end position="1623"/>
    </location>
</feature>
<feature type="compositionally biased region" description="Low complexity" evidence="1">
    <location>
        <begin position="726"/>
        <end position="746"/>
    </location>
</feature>
<feature type="compositionally biased region" description="Low complexity" evidence="1">
    <location>
        <begin position="258"/>
        <end position="283"/>
    </location>
</feature>
<feature type="compositionally biased region" description="Polar residues" evidence="1">
    <location>
        <begin position="674"/>
        <end position="685"/>
    </location>
</feature>
<feature type="compositionally biased region" description="Low complexity" evidence="1">
    <location>
        <begin position="439"/>
        <end position="452"/>
    </location>
</feature>
<feature type="region of interest" description="Disordered" evidence="1">
    <location>
        <begin position="193"/>
        <end position="283"/>
    </location>
</feature>
<feature type="compositionally biased region" description="Basic and acidic residues" evidence="1">
    <location>
        <begin position="1242"/>
        <end position="1253"/>
    </location>
</feature>
<evidence type="ECO:0000313" key="3">
    <source>
        <dbReference type="Proteomes" id="UP000027222"/>
    </source>
</evidence>
<feature type="compositionally biased region" description="Low complexity" evidence="1">
    <location>
        <begin position="997"/>
        <end position="1017"/>
    </location>
</feature>
<feature type="compositionally biased region" description="Basic residues" evidence="1">
    <location>
        <begin position="202"/>
        <end position="214"/>
    </location>
</feature>
<feature type="region of interest" description="Disordered" evidence="1">
    <location>
        <begin position="303"/>
        <end position="355"/>
    </location>
</feature>